<organism evidence="2 3">
    <name type="scientific">Rubroshorea leprosula</name>
    <dbReference type="NCBI Taxonomy" id="152421"/>
    <lineage>
        <taxon>Eukaryota</taxon>
        <taxon>Viridiplantae</taxon>
        <taxon>Streptophyta</taxon>
        <taxon>Embryophyta</taxon>
        <taxon>Tracheophyta</taxon>
        <taxon>Spermatophyta</taxon>
        <taxon>Magnoliopsida</taxon>
        <taxon>eudicotyledons</taxon>
        <taxon>Gunneridae</taxon>
        <taxon>Pentapetalae</taxon>
        <taxon>rosids</taxon>
        <taxon>malvids</taxon>
        <taxon>Malvales</taxon>
        <taxon>Dipterocarpaceae</taxon>
        <taxon>Rubroshorea</taxon>
    </lineage>
</organism>
<dbReference type="Proteomes" id="UP001054252">
    <property type="component" value="Unassembled WGS sequence"/>
</dbReference>
<evidence type="ECO:0000313" key="2">
    <source>
        <dbReference type="EMBL" id="GKV35719.1"/>
    </source>
</evidence>
<evidence type="ECO:0000313" key="3">
    <source>
        <dbReference type="Proteomes" id="UP001054252"/>
    </source>
</evidence>
<feature type="compositionally biased region" description="Basic and acidic residues" evidence="1">
    <location>
        <begin position="47"/>
        <end position="61"/>
    </location>
</feature>
<protein>
    <submittedName>
        <fullName evidence="2">Uncharacterized protein</fullName>
    </submittedName>
</protein>
<comment type="caution">
    <text evidence="2">The sequence shown here is derived from an EMBL/GenBank/DDBJ whole genome shotgun (WGS) entry which is preliminary data.</text>
</comment>
<proteinExistence type="predicted"/>
<gene>
    <name evidence="2" type="ORF">SLEP1_g43949</name>
</gene>
<reference evidence="2 3" key="1">
    <citation type="journal article" date="2021" name="Commun. Biol.">
        <title>The genome of Shorea leprosula (Dipterocarpaceae) highlights the ecological relevance of drought in aseasonal tropical rainforests.</title>
        <authorList>
            <person name="Ng K.K.S."/>
            <person name="Kobayashi M.J."/>
            <person name="Fawcett J.A."/>
            <person name="Hatakeyama M."/>
            <person name="Paape T."/>
            <person name="Ng C.H."/>
            <person name="Ang C.C."/>
            <person name="Tnah L.H."/>
            <person name="Lee C.T."/>
            <person name="Nishiyama T."/>
            <person name="Sese J."/>
            <person name="O'Brien M.J."/>
            <person name="Copetti D."/>
            <person name="Mohd Noor M.I."/>
            <person name="Ong R.C."/>
            <person name="Putra M."/>
            <person name="Sireger I.Z."/>
            <person name="Indrioko S."/>
            <person name="Kosugi Y."/>
            <person name="Izuno A."/>
            <person name="Isagi Y."/>
            <person name="Lee S.L."/>
            <person name="Shimizu K.K."/>
        </authorList>
    </citation>
    <scope>NUCLEOTIDE SEQUENCE [LARGE SCALE GENOMIC DNA]</scope>
    <source>
        <strain evidence="2">214</strain>
    </source>
</reference>
<dbReference type="EMBL" id="BPVZ01000112">
    <property type="protein sequence ID" value="GKV35719.1"/>
    <property type="molecule type" value="Genomic_DNA"/>
</dbReference>
<accession>A0AAV5LEN9</accession>
<keyword evidence="3" id="KW-1185">Reference proteome</keyword>
<evidence type="ECO:0000256" key="1">
    <source>
        <dbReference type="SAM" id="MobiDB-lite"/>
    </source>
</evidence>
<sequence>MVKQPSTRNREIGLAASDMELDAALLLMELCRGVHHNGSAASSGGVKRKEEERDDIDHSSKAETPTTTLVKGIFENVEDDDDEDENDFHLRPRKRRFRSIVDIYRSTKFLDKYNAEKERKVVGYYEVQLI</sequence>
<name>A0AAV5LEN9_9ROSI</name>
<dbReference type="AlphaFoldDB" id="A0AAV5LEN9"/>
<feature type="region of interest" description="Disordered" evidence="1">
    <location>
        <begin position="36"/>
        <end position="65"/>
    </location>
</feature>